<dbReference type="Proteomes" id="UP000024404">
    <property type="component" value="Unassembled WGS sequence"/>
</dbReference>
<evidence type="ECO:0000313" key="3">
    <source>
        <dbReference type="Proteomes" id="UP000024404"/>
    </source>
</evidence>
<feature type="transmembrane region" description="Helical" evidence="1">
    <location>
        <begin position="27"/>
        <end position="49"/>
    </location>
</feature>
<proteinExistence type="predicted"/>
<evidence type="ECO:0000256" key="1">
    <source>
        <dbReference type="SAM" id="Phobius"/>
    </source>
</evidence>
<keyword evidence="1" id="KW-1133">Transmembrane helix</keyword>
<keyword evidence="3" id="KW-1185">Reference proteome</keyword>
<keyword evidence="1" id="KW-0472">Membrane</keyword>
<dbReference type="EnsemblMetazoa" id="OVOC5277.1">
    <property type="protein sequence ID" value="OVOC5277.1"/>
    <property type="gene ID" value="WBGene00242086"/>
</dbReference>
<dbReference type="AlphaFoldDB" id="A0A8R1XWP2"/>
<name>A0A8R1XWP2_ONCVO</name>
<accession>A0A8R1XWP2</accession>
<dbReference type="EMBL" id="CMVM020000154">
    <property type="status" value="NOT_ANNOTATED_CDS"/>
    <property type="molecule type" value="Genomic_DNA"/>
</dbReference>
<reference evidence="3" key="1">
    <citation type="submission" date="2013-10" db="EMBL/GenBank/DDBJ databases">
        <title>Genome sequencing of Onchocerca volvulus.</title>
        <authorList>
            <person name="Cotton J."/>
            <person name="Tsai J."/>
            <person name="Stanley E."/>
            <person name="Tracey A."/>
            <person name="Holroyd N."/>
            <person name="Lustigman S."/>
            <person name="Berriman M."/>
        </authorList>
    </citation>
    <scope>NUCLEOTIDE SEQUENCE</scope>
</reference>
<reference evidence="2" key="2">
    <citation type="submission" date="2022-06" db="UniProtKB">
        <authorList>
            <consortium name="EnsemblMetazoa"/>
        </authorList>
    </citation>
    <scope>IDENTIFICATION</scope>
</reference>
<sequence length="65" mass="7677">MILVGFHLFYMELCTLNKLGHQSFQSIVFFKFVVFLLVLSGIRPLTLTVDKFLRRNILKNDSLDW</sequence>
<organism evidence="2 3">
    <name type="scientific">Onchocerca volvulus</name>
    <dbReference type="NCBI Taxonomy" id="6282"/>
    <lineage>
        <taxon>Eukaryota</taxon>
        <taxon>Metazoa</taxon>
        <taxon>Ecdysozoa</taxon>
        <taxon>Nematoda</taxon>
        <taxon>Chromadorea</taxon>
        <taxon>Rhabditida</taxon>
        <taxon>Spirurina</taxon>
        <taxon>Spiruromorpha</taxon>
        <taxon>Filarioidea</taxon>
        <taxon>Onchocercidae</taxon>
        <taxon>Onchocerca</taxon>
    </lineage>
</organism>
<keyword evidence="1" id="KW-0812">Transmembrane</keyword>
<evidence type="ECO:0000313" key="2">
    <source>
        <dbReference type="EnsemblMetazoa" id="OVOC5277.1"/>
    </source>
</evidence>
<protein>
    <submittedName>
        <fullName evidence="2">Uncharacterized protein</fullName>
    </submittedName>
</protein>